<organism evidence="1 2">
    <name type="scientific">Zizania palustris</name>
    <name type="common">Northern wild rice</name>
    <dbReference type="NCBI Taxonomy" id="103762"/>
    <lineage>
        <taxon>Eukaryota</taxon>
        <taxon>Viridiplantae</taxon>
        <taxon>Streptophyta</taxon>
        <taxon>Embryophyta</taxon>
        <taxon>Tracheophyta</taxon>
        <taxon>Spermatophyta</taxon>
        <taxon>Magnoliopsida</taxon>
        <taxon>Liliopsida</taxon>
        <taxon>Poales</taxon>
        <taxon>Poaceae</taxon>
        <taxon>BOP clade</taxon>
        <taxon>Oryzoideae</taxon>
        <taxon>Oryzeae</taxon>
        <taxon>Zizaniinae</taxon>
        <taxon>Zizania</taxon>
    </lineage>
</organism>
<dbReference type="OrthoDB" id="657187at2759"/>
<proteinExistence type="predicted"/>
<evidence type="ECO:0000313" key="1">
    <source>
        <dbReference type="EMBL" id="KAG8094990.1"/>
    </source>
</evidence>
<name>A0A8J6BWI8_ZIZPA</name>
<accession>A0A8J6BWI8</accession>
<keyword evidence="2" id="KW-1185">Reference proteome</keyword>
<reference evidence="1" key="1">
    <citation type="journal article" date="2021" name="bioRxiv">
        <title>Whole Genome Assembly and Annotation of Northern Wild Rice, Zizania palustris L., Supports a Whole Genome Duplication in the Zizania Genus.</title>
        <authorList>
            <person name="Haas M."/>
            <person name="Kono T."/>
            <person name="Macchietto M."/>
            <person name="Millas R."/>
            <person name="McGilp L."/>
            <person name="Shao M."/>
            <person name="Duquette J."/>
            <person name="Hirsch C.N."/>
            <person name="Kimball J."/>
        </authorList>
    </citation>
    <scope>NUCLEOTIDE SEQUENCE</scope>
    <source>
        <tissue evidence="1">Fresh leaf tissue</tissue>
    </source>
</reference>
<evidence type="ECO:0000313" key="2">
    <source>
        <dbReference type="Proteomes" id="UP000729402"/>
    </source>
</evidence>
<dbReference type="Proteomes" id="UP000729402">
    <property type="component" value="Unassembled WGS sequence"/>
</dbReference>
<comment type="caution">
    <text evidence="1">The sequence shown here is derived from an EMBL/GenBank/DDBJ whole genome shotgun (WGS) entry which is preliminary data.</text>
</comment>
<reference evidence="1" key="2">
    <citation type="submission" date="2021-02" db="EMBL/GenBank/DDBJ databases">
        <authorList>
            <person name="Kimball J.A."/>
            <person name="Haas M.W."/>
            <person name="Macchietto M."/>
            <person name="Kono T."/>
            <person name="Duquette J."/>
            <person name="Shao M."/>
        </authorList>
    </citation>
    <scope>NUCLEOTIDE SEQUENCE</scope>
    <source>
        <tissue evidence="1">Fresh leaf tissue</tissue>
    </source>
</reference>
<gene>
    <name evidence="1" type="ORF">GUJ93_ZPchr0012g18841</name>
</gene>
<dbReference type="AlphaFoldDB" id="A0A8J6BWI8"/>
<dbReference type="EMBL" id="JAAALK010000080">
    <property type="protein sequence ID" value="KAG8094990.1"/>
    <property type="molecule type" value="Genomic_DNA"/>
</dbReference>
<sequence>MGDTAGASSMEKPSSSLRHKLRTALCCCFGLGAGKRRSNEKIRWRRRVATGAFRYDPLSYALNFDEGGDNDDARNANADARNTNADATAVAFQYKNISSRLPPSPAPTPAQWPTAIDIASTVPCPHPLTFLIKLCSHITR</sequence>
<protein>
    <submittedName>
        <fullName evidence="1">Uncharacterized protein</fullName>
    </submittedName>
</protein>
<dbReference type="PANTHER" id="PTHR33168">
    <property type="entry name" value="STRESS INDUCED PROTEIN-RELATED"/>
    <property type="match status" value="1"/>
</dbReference>